<evidence type="ECO:0000313" key="2">
    <source>
        <dbReference type="EMBL" id="TQE29511.1"/>
    </source>
</evidence>
<dbReference type="EMBL" id="SPAZ01000201">
    <property type="protein sequence ID" value="TQE29511.1"/>
    <property type="molecule type" value="Genomic_DNA"/>
</dbReference>
<protein>
    <submittedName>
        <fullName evidence="2">Uncharacterized protein</fullName>
    </submittedName>
</protein>
<organism evidence="2 3">
    <name type="scientific">Streptomyces ipomoeae</name>
    <dbReference type="NCBI Taxonomy" id="103232"/>
    <lineage>
        <taxon>Bacteria</taxon>
        <taxon>Bacillati</taxon>
        <taxon>Actinomycetota</taxon>
        <taxon>Actinomycetes</taxon>
        <taxon>Kitasatosporales</taxon>
        <taxon>Streptomycetaceae</taxon>
        <taxon>Streptomyces</taxon>
    </lineage>
</organism>
<feature type="compositionally biased region" description="Polar residues" evidence="1">
    <location>
        <begin position="40"/>
        <end position="56"/>
    </location>
</feature>
<evidence type="ECO:0000313" key="3">
    <source>
        <dbReference type="Proteomes" id="UP000318720"/>
    </source>
</evidence>
<sequence length="81" mass="9222">MFEYELHQIRSAELIREAENHRRVREALRARRETARDVGTTPSSTPRARSESNAGSGTAPAEQDAEGRAHRPRRLRFPRAA</sequence>
<evidence type="ECO:0000256" key="1">
    <source>
        <dbReference type="SAM" id="MobiDB-lite"/>
    </source>
</evidence>
<dbReference type="AlphaFoldDB" id="A0AAE8VZM1"/>
<dbReference type="RefSeq" id="WP_141583751.1">
    <property type="nucleotide sequence ID" value="NZ_JARAVA010000326.1"/>
</dbReference>
<feature type="compositionally biased region" description="Basic and acidic residues" evidence="1">
    <location>
        <begin position="26"/>
        <end position="36"/>
    </location>
</feature>
<feature type="region of interest" description="Disordered" evidence="1">
    <location>
        <begin position="26"/>
        <end position="81"/>
    </location>
</feature>
<accession>A0AAE8VZM1</accession>
<comment type="caution">
    <text evidence="2">The sequence shown here is derived from an EMBL/GenBank/DDBJ whole genome shotgun (WGS) entry which is preliminary data.</text>
</comment>
<feature type="compositionally biased region" description="Basic residues" evidence="1">
    <location>
        <begin position="70"/>
        <end position="81"/>
    </location>
</feature>
<reference evidence="2 3" key="1">
    <citation type="submission" date="2019-03" db="EMBL/GenBank/DDBJ databases">
        <title>Comparative genomic analyses of the sweetpotato soil rot pathogen, Streptomyces ipomoeae.</title>
        <authorList>
            <person name="Ruschel Soares N."/>
            <person name="Badger J.H."/>
            <person name="Huguet-Tapia J.C."/>
            <person name="Clark C.A."/>
            <person name="Pettis G.S."/>
        </authorList>
    </citation>
    <scope>NUCLEOTIDE SEQUENCE [LARGE SCALE GENOMIC DNA]</scope>
    <source>
        <strain evidence="2 3">88-35</strain>
    </source>
</reference>
<proteinExistence type="predicted"/>
<name>A0AAE8VZM1_9ACTN</name>
<gene>
    <name evidence="2" type="ORF">Sipo8835_24870</name>
</gene>
<dbReference type="Proteomes" id="UP000318720">
    <property type="component" value="Unassembled WGS sequence"/>
</dbReference>